<dbReference type="Proteomes" id="UP000008710">
    <property type="component" value="Chromosome"/>
</dbReference>
<dbReference type="AlphaFoldDB" id="Q0SD68"/>
<keyword evidence="3" id="KW-0378">Hydrolase</keyword>
<dbReference type="InterPro" id="IPR036866">
    <property type="entry name" value="RibonucZ/Hydroxyglut_hydro"/>
</dbReference>
<dbReference type="InterPro" id="IPR001279">
    <property type="entry name" value="Metallo-B-lactamas"/>
</dbReference>
<sequence length="308" mass="33650">MTIDAHSPSAGSGSSPAAPPIRATTYVGRWPRVPHDWPEMPTGTFSPTTATIVSGPTEAVLIDAQYLKDDVRDLGDLIERTGKTLTTIYITHAHADHYLGIGPLMERFPEAKCVALPQVVEAMKENMEEHRQQWAMMFGDACVVSDALPDPIEGDTLYVDGSPLKIIEVKQADIHPTSIVHIPAIDAVVAGDAVYNEIHPMLGLATPKEWQDWLETVDLVEKLHPRMIVAGHRRPDGDDYAVETMIAQTRAYIQDFAAAYETAKGAEDLIDAMSAKYPDHGNLWSLEFSAMSVIALRDAQSSAADLVP</sequence>
<dbReference type="CDD" id="cd07739">
    <property type="entry name" value="metallo-hydrolase-like_MBL-fold"/>
    <property type="match status" value="1"/>
</dbReference>
<accession>Q0SD68</accession>
<evidence type="ECO:0000313" key="4">
    <source>
        <dbReference type="Proteomes" id="UP000008710"/>
    </source>
</evidence>
<dbReference type="Pfam" id="PF00753">
    <property type="entry name" value="Lactamase_B"/>
    <property type="match status" value="1"/>
</dbReference>
<evidence type="ECO:0000259" key="2">
    <source>
        <dbReference type="SMART" id="SM00849"/>
    </source>
</evidence>
<dbReference type="RefSeq" id="WP_011595413.1">
    <property type="nucleotide sequence ID" value="NC_008268.1"/>
</dbReference>
<feature type="region of interest" description="Disordered" evidence="1">
    <location>
        <begin position="1"/>
        <end position="21"/>
    </location>
</feature>
<dbReference type="eggNOG" id="COG0491">
    <property type="taxonomic scope" value="Bacteria"/>
</dbReference>
<dbReference type="InterPro" id="IPR050855">
    <property type="entry name" value="NDM-1-like"/>
</dbReference>
<dbReference type="PANTHER" id="PTHR42951:SF14">
    <property type="entry name" value="METALLO-BETA-LACTAMASE SUPERFAMILY PROTEIN"/>
    <property type="match status" value="1"/>
</dbReference>
<dbReference type="EC" id="3.5.2.6" evidence="3"/>
<dbReference type="OrthoDB" id="2273115at2"/>
<organism evidence="3 4">
    <name type="scientific">Rhodococcus jostii (strain RHA1)</name>
    <dbReference type="NCBI Taxonomy" id="101510"/>
    <lineage>
        <taxon>Bacteria</taxon>
        <taxon>Bacillati</taxon>
        <taxon>Actinomycetota</taxon>
        <taxon>Actinomycetes</taxon>
        <taxon>Mycobacteriales</taxon>
        <taxon>Nocardiaceae</taxon>
        <taxon>Rhodococcus</taxon>
    </lineage>
</organism>
<evidence type="ECO:0000256" key="1">
    <source>
        <dbReference type="SAM" id="MobiDB-lite"/>
    </source>
</evidence>
<gene>
    <name evidence="3" type="ordered locus">RHA1_ro02713</name>
</gene>
<dbReference type="EMBL" id="CP000431">
    <property type="protein sequence ID" value="ABG94518.1"/>
    <property type="molecule type" value="Genomic_DNA"/>
</dbReference>
<feature type="compositionally biased region" description="Low complexity" evidence="1">
    <location>
        <begin position="7"/>
        <end position="16"/>
    </location>
</feature>
<feature type="domain" description="Metallo-beta-lactamase" evidence="2">
    <location>
        <begin position="47"/>
        <end position="232"/>
    </location>
</feature>
<dbReference type="HOGENOM" id="CLU_054962_1_0_11"/>
<dbReference type="SMART" id="SM00849">
    <property type="entry name" value="Lactamase_B"/>
    <property type="match status" value="1"/>
</dbReference>
<evidence type="ECO:0000313" key="3">
    <source>
        <dbReference type="EMBL" id="ABG94518.1"/>
    </source>
</evidence>
<dbReference type="KEGG" id="rha:RHA1_ro02713"/>
<name>Q0SD68_RHOJR</name>
<dbReference type="PANTHER" id="PTHR42951">
    <property type="entry name" value="METALLO-BETA-LACTAMASE DOMAIN-CONTAINING"/>
    <property type="match status" value="1"/>
</dbReference>
<dbReference type="SUPFAM" id="SSF56281">
    <property type="entry name" value="Metallo-hydrolase/oxidoreductase"/>
    <property type="match status" value="1"/>
</dbReference>
<reference evidence="4" key="1">
    <citation type="journal article" date="2006" name="Proc. Natl. Acad. Sci. U.S.A.">
        <title>The complete genome of Rhodococcus sp. RHA1 provides insights into a catabolic powerhouse.</title>
        <authorList>
            <person name="McLeod M.P."/>
            <person name="Warren R.L."/>
            <person name="Hsiao W.W.L."/>
            <person name="Araki N."/>
            <person name="Myhre M."/>
            <person name="Fernandes C."/>
            <person name="Miyazawa D."/>
            <person name="Wong W."/>
            <person name="Lillquist A.L."/>
            <person name="Wang D."/>
            <person name="Dosanjh M."/>
            <person name="Hara H."/>
            <person name="Petrescu A."/>
            <person name="Morin R.D."/>
            <person name="Yang G."/>
            <person name="Stott J.M."/>
            <person name="Schein J.E."/>
            <person name="Shin H."/>
            <person name="Smailus D."/>
            <person name="Siddiqui A.S."/>
            <person name="Marra M.A."/>
            <person name="Jones S.J.M."/>
            <person name="Holt R."/>
            <person name="Brinkman F.S.L."/>
            <person name="Miyauchi K."/>
            <person name="Fukuda M."/>
            <person name="Davies J.E."/>
            <person name="Mohn W.W."/>
            <person name="Eltis L.D."/>
        </authorList>
    </citation>
    <scope>NUCLEOTIDE SEQUENCE [LARGE SCALE GENOMIC DNA]</scope>
    <source>
        <strain evidence="4">RHA1</strain>
    </source>
</reference>
<protein>
    <submittedName>
        <fullName evidence="3">Probable beta-lactamase</fullName>
        <ecNumber evidence="3">3.5.2.6</ecNumber>
    </submittedName>
</protein>
<dbReference type="GO" id="GO:0008800">
    <property type="term" value="F:beta-lactamase activity"/>
    <property type="evidence" value="ECO:0007669"/>
    <property type="project" value="UniProtKB-EC"/>
</dbReference>
<dbReference type="Gene3D" id="3.60.15.10">
    <property type="entry name" value="Ribonuclease Z/Hydroxyacylglutathione hydrolase-like"/>
    <property type="match status" value="1"/>
</dbReference>
<proteinExistence type="predicted"/>
<dbReference type="PATRIC" id="fig|101510.16.peg.2742"/>